<keyword evidence="2" id="KW-1185">Reference proteome</keyword>
<dbReference type="RefSeq" id="WP_092334819.1">
    <property type="nucleotide sequence ID" value="NZ_FNCP01000022.1"/>
</dbReference>
<dbReference type="PANTHER" id="PTHR39338">
    <property type="entry name" value="BLL5662 PROTEIN-RELATED"/>
    <property type="match status" value="1"/>
</dbReference>
<dbReference type="STRING" id="1121419.SAMN05443529_12223"/>
<proteinExistence type="predicted"/>
<dbReference type="Proteomes" id="UP000198656">
    <property type="component" value="Unassembled WGS sequence"/>
</dbReference>
<dbReference type="InterPro" id="IPR008912">
    <property type="entry name" value="Uncharacterised_CoxE"/>
</dbReference>
<dbReference type="Pfam" id="PF05762">
    <property type="entry name" value="VWA_CoxE"/>
    <property type="match status" value="1"/>
</dbReference>
<dbReference type="PANTHER" id="PTHR39338:SF7">
    <property type="entry name" value="BLL6692 PROTEIN"/>
    <property type="match status" value="1"/>
</dbReference>
<name>A0A1G8GDS6_9FIRM</name>
<evidence type="ECO:0008006" key="3">
    <source>
        <dbReference type="Google" id="ProtNLM"/>
    </source>
</evidence>
<evidence type="ECO:0000313" key="1">
    <source>
        <dbReference type="EMBL" id="SDH92447.1"/>
    </source>
</evidence>
<dbReference type="AlphaFoldDB" id="A0A1G8GDS6"/>
<evidence type="ECO:0000313" key="2">
    <source>
        <dbReference type="Proteomes" id="UP000198656"/>
    </source>
</evidence>
<sequence length="402" mass="46086">MFTHFFYQLRREGVPVSITEWMTLMEALGQGLAESSLSGFYYLARAVLVKSESHFDQYDLAFQKYFQGIATPEQLLDQVSKWMENPLPAKMFSEEERNDILNKLGLPNWESLKEALEERMRKQDGPHHGGNTWVGTGGNSPFGHSGFHPGGIRIGGESHGQSAVKVASERNYREYRNDKTLGVRQFEVALRKLRQFSTRIDGAKDQLDLEDTIDETCKNAGQLKLVWTRPRKNAVKLIVLMDAGGSMAPYAHICSQLFSAVHRSSHFKDLKFYYFHNCFYDLLHLDPSCSPRRAVKTYDVMHSLGSDYKVIIIGDAAMAPSELTMIDGNIFWDVSNEEPGFTWLQRLAKNFPYNVWLNPIPEKFWDRVHGSHTIKMVRSVFPMYELTLEGLDQAIKKLMVRK</sequence>
<organism evidence="1 2">
    <name type="scientific">Desulfosporosinus hippei DSM 8344</name>
    <dbReference type="NCBI Taxonomy" id="1121419"/>
    <lineage>
        <taxon>Bacteria</taxon>
        <taxon>Bacillati</taxon>
        <taxon>Bacillota</taxon>
        <taxon>Clostridia</taxon>
        <taxon>Eubacteriales</taxon>
        <taxon>Desulfitobacteriaceae</taxon>
        <taxon>Desulfosporosinus</taxon>
    </lineage>
</organism>
<reference evidence="2" key="1">
    <citation type="submission" date="2016-10" db="EMBL/GenBank/DDBJ databases">
        <authorList>
            <person name="Varghese N."/>
            <person name="Submissions S."/>
        </authorList>
    </citation>
    <scope>NUCLEOTIDE SEQUENCE [LARGE SCALE GENOMIC DNA]</scope>
    <source>
        <strain evidence="2">DSM 8344</strain>
    </source>
</reference>
<gene>
    <name evidence="1" type="ORF">SAMN05443529_12223</name>
</gene>
<accession>A0A1G8GDS6</accession>
<protein>
    <recommendedName>
        <fullName evidence="3">VWA domain containing CoxE-like protein</fullName>
    </recommendedName>
</protein>
<dbReference type="EMBL" id="FNCP01000022">
    <property type="protein sequence ID" value="SDH92447.1"/>
    <property type="molecule type" value="Genomic_DNA"/>
</dbReference>
<dbReference type="OrthoDB" id="9764216at2"/>